<organism evidence="1 2">
    <name type="scientific">Phyllobacterium zundukense</name>
    <dbReference type="NCBI Taxonomy" id="1867719"/>
    <lineage>
        <taxon>Bacteria</taxon>
        <taxon>Pseudomonadati</taxon>
        <taxon>Pseudomonadota</taxon>
        <taxon>Alphaproteobacteria</taxon>
        <taxon>Hyphomicrobiales</taxon>
        <taxon>Phyllobacteriaceae</taxon>
        <taxon>Phyllobacterium</taxon>
    </lineage>
</organism>
<protein>
    <submittedName>
        <fullName evidence="1">DNA starvation/stationary phase protection protein</fullName>
    </submittedName>
</protein>
<accession>A0ACD4CZ11</accession>
<evidence type="ECO:0000313" key="2">
    <source>
        <dbReference type="Proteomes" id="UP001061991"/>
    </source>
</evidence>
<keyword evidence="2" id="KW-1185">Reference proteome</keyword>
<keyword evidence="1" id="KW-0614">Plasmid</keyword>
<name>A0ACD4CZ11_9HYPH</name>
<dbReference type="Proteomes" id="UP001061991">
    <property type="component" value="Plasmid p_unnamed1"/>
</dbReference>
<reference evidence="1" key="1">
    <citation type="submission" date="2022-09" db="EMBL/GenBank/DDBJ databases">
        <title>Interaction between co-microsymbionts with complementary sets of symbiotic genes in legume-rhizobium systems.</title>
        <authorList>
            <person name="Safronova V."/>
            <person name="Sazanova A."/>
            <person name="Afonin A."/>
            <person name="Chirak E."/>
        </authorList>
    </citation>
    <scope>NUCLEOTIDE SEQUENCE</scope>
    <source>
        <strain evidence="1">A18/3m</strain>
    </source>
</reference>
<dbReference type="EMBL" id="CP104972">
    <property type="protein sequence ID" value="UXN58835.1"/>
    <property type="molecule type" value="Genomic_DNA"/>
</dbReference>
<gene>
    <name evidence="1" type="ORF">N8E88_07970</name>
</gene>
<sequence length="189" mass="21360">MSLSIYTGNRVKPFYSGDTAAEVSQALMILLADTFALYLKTKSFHWHMAPTGFGIFQPLLDEQAEQILSITDVIAQRIRELGGTTLHSIGRIGRLQRLADNDADCLTPAEMLTELASDNRQLSSFLRSTRDVCDVHRDFETADYFETWIDEADGRTWFLVEAWRAHLRSIPTPAAALQMSMTVSERLMK</sequence>
<geneLocation type="plasmid" evidence="1 2">
    <name>p_unnamed1</name>
</geneLocation>
<evidence type="ECO:0000313" key="1">
    <source>
        <dbReference type="EMBL" id="UXN58835.1"/>
    </source>
</evidence>
<proteinExistence type="predicted"/>